<reference evidence="5 6" key="1">
    <citation type="submission" date="2020-08" db="EMBL/GenBank/DDBJ databases">
        <title>Genomic Encyclopedia of Type Strains, Phase IV (KMG-IV): sequencing the most valuable type-strain genomes for metagenomic binning, comparative biology and taxonomic classification.</title>
        <authorList>
            <person name="Goeker M."/>
        </authorList>
    </citation>
    <scope>NUCLEOTIDE SEQUENCE [LARGE SCALE GENOMIC DNA]</scope>
    <source>
        <strain evidence="5 6">DSM 102234</strain>
    </source>
</reference>
<dbReference type="SMART" id="SM00866">
    <property type="entry name" value="UTRA"/>
    <property type="match status" value="1"/>
</dbReference>
<gene>
    <name evidence="5" type="ORF">GGR95_003606</name>
</gene>
<accession>A0A7W6EC70</accession>
<comment type="caution">
    <text evidence="5">The sequence shown here is derived from an EMBL/GenBank/DDBJ whole genome shotgun (WGS) entry which is preliminary data.</text>
</comment>
<dbReference type="SUPFAM" id="SSF46785">
    <property type="entry name" value="Winged helix' DNA-binding domain"/>
    <property type="match status" value="1"/>
</dbReference>
<feature type="domain" description="HTH gntR-type" evidence="4">
    <location>
        <begin position="22"/>
        <end position="90"/>
    </location>
</feature>
<name>A0A7W6EC70_9RHOB</name>
<organism evidence="5 6">
    <name type="scientific">Sulfitobacter undariae</name>
    <dbReference type="NCBI Taxonomy" id="1563671"/>
    <lineage>
        <taxon>Bacteria</taxon>
        <taxon>Pseudomonadati</taxon>
        <taxon>Pseudomonadota</taxon>
        <taxon>Alphaproteobacteria</taxon>
        <taxon>Rhodobacterales</taxon>
        <taxon>Roseobacteraceae</taxon>
        <taxon>Sulfitobacter</taxon>
    </lineage>
</organism>
<dbReference type="AlphaFoldDB" id="A0A7W6EC70"/>
<dbReference type="EMBL" id="JACIEI010000022">
    <property type="protein sequence ID" value="MBB3995940.1"/>
    <property type="molecule type" value="Genomic_DNA"/>
</dbReference>
<dbReference type="InterPro" id="IPR028978">
    <property type="entry name" value="Chorismate_lyase_/UTRA_dom_sf"/>
</dbReference>
<dbReference type="PANTHER" id="PTHR44846">
    <property type="entry name" value="MANNOSYL-D-GLYCERATE TRANSPORT/METABOLISM SYSTEM REPRESSOR MNGR-RELATED"/>
    <property type="match status" value="1"/>
</dbReference>
<keyword evidence="2" id="KW-0238">DNA-binding</keyword>
<dbReference type="SUPFAM" id="SSF64288">
    <property type="entry name" value="Chorismate lyase-like"/>
    <property type="match status" value="1"/>
</dbReference>
<dbReference type="GO" id="GO:0045892">
    <property type="term" value="P:negative regulation of DNA-templated transcription"/>
    <property type="evidence" value="ECO:0007669"/>
    <property type="project" value="TreeGrafter"/>
</dbReference>
<evidence type="ECO:0000256" key="3">
    <source>
        <dbReference type="ARBA" id="ARBA00023163"/>
    </source>
</evidence>
<proteinExistence type="predicted"/>
<sequence>MADTLVLITALAARPFRAQNEISIWQQIADRIEAACLDGRLGSMDRLPGENHMAEAFGVTRVTIRRALTQLQHKGLLQARKGVGVFVRPVPLKYSVDHGKHFADGIEGGAVIGTRTISLIRNVANGDEAKALSIEIGAPVIRLLRTRLVNDATVYSSDKVFPGRLFQAFETEYALRESVRDVYLAHGVADYRRVETRVSGGFALPQEAEALGLTLHTPVLRSVAINTAADGTPIEFNRGTWPLTAVELVLKNQE</sequence>
<dbReference type="InterPro" id="IPR012702">
    <property type="entry name" value="CP_lyase_PhnF"/>
</dbReference>
<dbReference type="Proteomes" id="UP000530268">
    <property type="component" value="Unassembled WGS sequence"/>
</dbReference>
<dbReference type="NCBIfam" id="TIGR02325">
    <property type="entry name" value="C_P_lyase_phnF"/>
    <property type="match status" value="1"/>
</dbReference>
<dbReference type="InterPro" id="IPR036388">
    <property type="entry name" value="WH-like_DNA-bd_sf"/>
</dbReference>
<protein>
    <submittedName>
        <fullName evidence="5">Phosphonate metabolism transcriptional regulator PhnF</fullName>
    </submittedName>
</protein>
<dbReference type="GO" id="GO:0003677">
    <property type="term" value="F:DNA binding"/>
    <property type="evidence" value="ECO:0007669"/>
    <property type="project" value="UniProtKB-KW"/>
</dbReference>
<dbReference type="SMART" id="SM00345">
    <property type="entry name" value="HTH_GNTR"/>
    <property type="match status" value="1"/>
</dbReference>
<keyword evidence="3" id="KW-0804">Transcription</keyword>
<evidence type="ECO:0000259" key="4">
    <source>
        <dbReference type="PROSITE" id="PS50949"/>
    </source>
</evidence>
<dbReference type="PANTHER" id="PTHR44846:SF1">
    <property type="entry name" value="MANNOSYL-D-GLYCERATE TRANSPORT_METABOLISM SYSTEM REPRESSOR MNGR-RELATED"/>
    <property type="match status" value="1"/>
</dbReference>
<evidence type="ECO:0000313" key="5">
    <source>
        <dbReference type="EMBL" id="MBB3995940.1"/>
    </source>
</evidence>
<evidence type="ECO:0000256" key="2">
    <source>
        <dbReference type="ARBA" id="ARBA00023125"/>
    </source>
</evidence>
<keyword evidence="6" id="KW-1185">Reference proteome</keyword>
<dbReference type="CDD" id="cd07377">
    <property type="entry name" value="WHTH_GntR"/>
    <property type="match status" value="1"/>
</dbReference>
<dbReference type="Gene3D" id="3.40.1410.10">
    <property type="entry name" value="Chorismate lyase-like"/>
    <property type="match status" value="1"/>
</dbReference>
<dbReference type="InterPro" id="IPR011663">
    <property type="entry name" value="UTRA"/>
</dbReference>
<dbReference type="InterPro" id="IPR050679">
    <property type="entry name" value="Bact_HTH_transcr_reg"/>
</dbReference>
<dbReference type="PROSITE" id="PS50949">
    <property type="entry name" value="HTH_GNTR"/>
    <property type="match status" value="1"/>
</dbReference>
<dbReference type="InterPro" id="IPR036390">
    <property type="entry name" value="WH_DNA-bd_sf"/>
</dbReference>
<keyword evidence="1" id="KW-0805">Transcription regulation</keyword>
<evidence type="ECO:0000256" key="1">
    <source>
        <dbReference type="ARBA" id="ARBA00023015"/>
    </source>
</evidence>
<dbReference type="GO" id="GO:0003700">
    <property type="term" value="F:DNA-binding transcription factor activity"/>
    <property type="evidence" value="ECO:0007669"/>
    <property type="project" value="InterPro"/>
</dbReference>
<dbReference type="Pfam" id="PF00392">
    <property type="entry name" value="GntR"/>
    <property type="match status" value="1"/>
</dbReference>
<evidence type="ECO:0000313" key="6">
    <source>
        <dbReference type="Proteomes" id="UP000530268"/>
    </source>
</evidence>
<dbReference type="PRINTS" id="PR00035">
    <property type="entry name" value="HTHGNTR"/>
</dbReference>
<dbReference type="Pfam" id="PF07702">
    <property type="entry name" value="UTRA"/>
    <property type="match status" value="1"/>
</dbReference>
<dbReference type="Gene3D" id="1.10.10.10">
    <property type="entry name" value="Winged helix-like DNA-binding domain superfamily/Winged helix DNA-binding domain"/>
    <property type="match status" value="1"/>
</dbReference>
<dbReference type="RefSeq" id="WP_184568201.1">
    <property type="nucleotide sequence ID" value="NZ_JACIEI010000022.1"/>
</dbReference>
<dbReference type="InterPro" id="IPR000524">
    <property type="entry name" value="Tscrpt_reg_HTH_GntR"/>
</dbReference>